<dbReference type="PANTHER" id="PTHR11771">
    <property type="entry name" value="LIPOXYGENASE"/>
    <property type="match status" value="1"/>
</dbReference>
<dbReference type="PROSITE" id="PS51393">
    <property type="entry name" value="LIPOXYGENASE_3"/>
    <property type="match status" value="1"/>
</dbReference>
<dbReference type="OrthoDB" id="407298at2759"/>
<accession>A0A835MRS2</accession>
<dbReference type="GO" id="GO:0046872">
    <property type="term" value="F:metal ion binding"/>
    <property type="evidence" value="ECO:0007669"/>
    <property type="project" value="UniProtKB-KW"/>
</dbReference>
<feature type="domain" description="Lipoxygenase" evidence="4">
    <location>
        <begin position="1"/>
        <end position="131"/>
    </location>
</feature>
<dbReference type="SUPFAM" id="SSF48484">
    <property type="entry name" value="Lipoxigenase"/>
    <property type="match status" value="1"/>
</dbReference>
<evidence type="ECO:0000256" key="1">
    <source>
        <dbReference type="ARBA" id="ARBA00022723"/>
    </source>
</evidence>
<evidence type="ECO:0000313" key="5">
    <source>
        <dbReference type="EMBL" id="KAF9675275.1"/>
    </source>
</evidence>
<dbReference type="Proteomes" id="UP000657918">
    <property type="component" value="Unassembled WGS sequence"/>
</dbReference>
<evidence type="ECO:0000313" key="6">
    <source>
        <dbReference type="Proteomes" id="UP000657918"/>
    </source>
</evidence>
<dbReference type="Pfam" id="PF00305">
    <property type="entry name" value="Lipoxygenase"/>
    <property type="match status" value="1"/>
</dbReference>
<reference evidence="5 6" key="1">
    <citation type="submission" date="2020-10" db="EMBL/GenBank/DDBJ databases">
        <title>Plant Genome Project.</title>
        <authorList>
            <person name="Zhang R.-G."/>
        </authorList>
    </citation>
    <scope>NUCLEOTIDE SEQUENCE [LARGE SCALE GENOMIC DNA]</scope>
    <source>
        <strain evidence="5">FAFU-HL-1</strain>
        <tissue evidence="5">Leaf</tissue>
    </source>
</reference>
<proteinExistence type="predicted"/>
<keyword evidence="3" id="KW-0560">Oxidoreductase</keyword>
<keyword evidence="1" id="KW-0479">Metal-binding</keyword>
<protein>
    <recommendedName>
        <fullName evidence="4">Lipoxygenase domain-containing protein</fullName>
    </recommendedName>
</protein>
<dbReference type="InterPro" id="IPR013819">
    <property type="entry name" value="LipOase_C"/>
</dbReference>
<name>A0A835MRS2_9ROSI</name>
<comment type="caution">
    <text evidence="5">The sequence shown here is derived from an EMBL/GenBank/DDBJ whole genome shotgun (WGS) entry which is preliminary data.</text>
</comment>
<sequence length="131" mass="14667">MKQKRIFMLDYHDLYLPYVNKNPELSLLKCFPTQVQATKVMAVLNVLSSHSPDEEYIGEKMEPSWEENPVIEAAFGKFTGRLKELEGIIGERNNDVKLKNRTGAGVVPYELPKPFSAQGVTGKGVPNSISI</sequence>
<dbReference type="GO" id="GO:0034440">
    <property type="term" value="P:lipid oxidation"/>
    <property type="evidence" value="ECO:0007669"/>
    <property type="project" value="InterPro"/>
</dbReference>
<dbReference type="GO" id="GO:0016702">
    <property type="term" value="F:oxidoreductase activity, acting on single donors with incorporation of molecular oxygen, incorporation of two atoms of oxygen"/>
    <property type="evidence" value="ECO:0007669"/>
    <property type="project" value="InterPro"/>
</dbReference>
<keyword evidence="6" id="KW-1185">Reference proteome</keyword>
<evidence type="ECO:0000259" key="4">
    <source>
        <dbReference type="PROSITE" id="PS51393"/>
    </source>
</evidence>
<evidence type="ECO:0000256" key="3">
    <source>
        <dbReference type="ARBA" id="ARBA00023002"/>
    </source>
</evidence>
<dbReference type="AlphaFoldDB" id="A0A835MRS2"/>
<dbReference type="InterPro" id="IPR000907">
    <property type="entry name" value="LipOase"/>
</dbReference>
<dbReference type="Gene3D" id="1.20.245.10">
    <property type="entry name" value="Lipoxygenase-1, Domain 5"/>
    <property type="match status" value="1"/>
</dbReference>
<evidence type="ECO:0000256" key="2">
    <source>
        <dbReference type="ARBA" id="ARBA00022964"/>
    </source>
</evidence>
<keyword evidence="2" id="KW-0223">Dioxygenase</keyword>
<dbReference type="InterPro" id="IPR036226">
    <property type="entry name" value="LipOase_C_sf"/>
</dbReference>
<organism evidence="5 6">
    <name type="scientific">Salix dunnii</name>
    <dbReference type="NCBI Taxonomy" id="1413687"/>
    <lineage>
        <taxon>Eukaryota</taxon>
        <taxon>Viridiplantae</taxon>
        <taxon>Streptophyta</taxon>
        <taxon>Embryophyta</taxon>
        <taxon>Tracheophyta</taxon>
        <taxon>Spermatophyta</taxon>
        <taxon>Magnoliopsida</taxon>
        <taxon>eudicotyledons</taxon>
        <taxon>Gunneridae</taxon>
        <taxon>Pentapetalae</taxon>
        <taxon>rosids</taxon>
        <taxon>fabids</taxon>
        <taxon>Malpighiales</taxon>
        <taxon>Salicaceae</taxon>
        <taxon>Saliceae</taxon>
        <taxon>Salix</taxon>
    </lineage>
</organism>
<gene>
    <name evidence="5" type="ORF">SADUNF_Sadunf09G0015000</name>
</gene>
<dbReference type="EMBL" id="JADGMS010000009">
    <property type="protein sequence ID" value="KAF9675275.1"/>
    <property type="molecule type" value="Genomic_DNA"/>
</dbReference>